<evidence type="ECO:0000256" key="7">
    <source>
        <dbReference type="ARBA" id="ARBA00022763"/>
    </source>
</evidence>
<keyword evidence="5" id="KW-0808">Transferase</keyword>
<dbReference type="Pfam" id="PF00454">
    <property type="entry name" value="PI3_PI4_kinase"/>
    <property type="match status" value="1"/>
</dbReference>
<feature type="region of interest" description="Disordered" evidence="14">
    <location>
        <begin position="651"/>
        <end position="674"/>
    </location>
</feature>
<evidence type="ECO:0000256" key="1">
    <source>
        <dbReference type="ARBA" id="ARBA00004123"/>
    </source>
</evidence>
<organism evidence="17 18">
    <name type="scientific">Furculomyces boomerangus</name>
    <dbReference type="NCBI Taxonomy" id="61424"/>
    <lineage>
        <taxon>Eukaryota</taxon>
        <taxon>Fungi</taxon>
        <taxon>Fungi incertae sedis</taxon>
        <taxon>Zoopagomycota</taxon>
        <taxon>Kickxellomycotina</taxon>
        <taxon>Harpellomycetes</taxon>
        <taxon>Harpellales</taxon>
        <taxon>Harpellaceae</taxon>
        <taxon>Furculomyces</taxon>
    </lineage>
</organism>
<accession>A0A2T9YXN2</accession>
<feature type="region of interest" description="Disordered" evidence="14">
    <location>
        <begin position="1175"/>
        <end position="1199"/>
    </location>
</feature>
<feature type="region of interest" description="Disordered" evidence="14">
    <location>
        <begin position="2597"/>
        <end position="2617"/>
    </location>
</feature>
<feature type="compositionally biased region" description="Polar residues" evidence="14">
    <location>
        <begin position="1350"/>
        <end position="1359"/>
    </location>
</feature>
<dbReference type="InterPro" id="IPR036940">
    <property type="entry name" value="PI3/4_kinase_cat_sf"/>
</dbReference>
<feature type="compositionally biased region" description="Basic residues" evidence="14">
    <location>
        <begin position="1360"/>
        <end position="1379"/>
    </location>
</feature>
<evidence type="ECO:0000256" key="12">
    <source>
        <dbReference type="ARBA" id="ARBA00047899"/>
    </source>
</evidence>
<evidence type="ECO:0000256" key="11">
    <source>
        <dbReference type="ARBA" id="ARBA00024420"/>
    </source>
</evidence>
<gene>
    <name evidence="17" type="ORF">BB559_002151</name>
</gene>
<dbReference type="Gene3D" id="1.10.1070.11">
    <property type="entry name" value="Phosphatidylinositol 3-/4-kinase, catalytic domain"/>
    <property type="match status" value="1"/>
</dbReference>
<dbReference type="PROSITE" id="PS50290">
    <property type="entry name" value="PI3_4_KINASE_3"/>
    <property type="match status" value="1"/>
</dbReference>
<feature type="domain" description="PI3K/PI4K catalytic" evidence="15">
    <location>
        <begin position="2642"/>
        <end position="2947"/>
    </location>
</feature>
<protein>
    <recommendedName>
        <fullName evidence="11">Serine/threonine-protein kinase ATR</fullName>
        <ecNumber evidence="3">2.7.11.1</ecNumber>
    </recommendedName>
</protein>
<dbReference type="InterPro" id="IPR000403">
    <property type="entry name" value="PI3/4_kinase_cat_dom"/>
</dbReference>
<comment type="caution">
    <text evidence="17">The sequence shown here is derived from an EMBL/GenBank/DDBJ whole genome shotgun (WGS) entry which is preliminary data.</text>
</comment>
<feature type="compositionally biased region" description="Basic and acidic residues" evidence="14">
    <location>
        <begin position="1175"/>
        <end position="1185"/>
    </location>
</feature>
<feature type="compositionally biased region" description="Low complexity" evidence="14">
    <location>
        <begin position="1465"/>
        <end position="1476"/>
    </location>
</feature>
<evidence type="ECO:0000256" key="5">
    <source>
        <dbReference type="ARBA" id="ARBA00022679"/>
    </source>
</evidence>
<evidence type="ECO:0000256" key="3">
    <source>
        <dbReference type="ARBA" id="ARBA00012513"/>
    </source>
</evidence>
<dbReference type="PROSITE" id="PS51190">
    <property type="entry name" value="FATC"/>
    <property type="match status" value="1"/>
</dbReference>
<evidence type="ECO:0000256" key="8">
    <source>
        <dbReference type="ARBA" id="ARBA00022777"/>
    </source>
</evidence>
<evidence type="ECO:0000256" key="6">
    <source>
        <dbReference type="ARBA" id="ARBA00022741"/>
    </source>
</evidence>
<dbReference type="EC" id="2.7.11.1" evidence="3"/>
<keyword evidence="9" id="KW-0067">ATP-binding</keyword>
<dbReference type="InterPro" id="IPR057564">
    <property type="entry name" value="HEAT_ATR"/>
</dbReference>
<evidence type="ECO:0000256" key="10">
    <source>
        <dbReference type="ARBA" id="ARBA00023242"/>
    </source>
</evidence>
<keyword evidence="18" id="KW-1185">Reference proteome</keyword>
<dbReference type="SMART" id="SM00146">
    <property type="entry name" value="PI3Kc"/>
    <property type="match status" value="1"/>
</dbReference>
<dbReference type="SUPFAM" id="SSF56112">
    <property type="entry name" value="Protein kinase-like (PK-like)"/>
    <property type="match status" value="1"/>
</dbReference>
<dbReference type="GO" id="GO:0005634">
    <property type="term" value="C:nucleus"/>
    <property type="evidence" value="ECO:0007669"/>
    <property type="project" value="UniProtKB-SubCell"/>
</dbReference>
<feature type="region of interest" description="Disordered" evidence="14">
    <location>
        <begin position="1445"/>
        <end position="1486"/>
    </location>
</feature>
<dbReference type="PANTHER" id="PTHR11139:SF69">
    <property type="entry name" value="SERINE_THREONINE-PROTEIN KINASE ATR"/>
    <property type="match status" value="1"/>
</dbReference>
<dbReference type="GO" id="GO:0004674">
    <property type="term" value="F:protein serine/threonine kinase activity"/>
    <property type="evidence" value="ECO:0007669"/>
    <property type="project" value="UniProtKB-KW"/>
</dbReference>
<feature type="compositionally biased region" description="Polar residues" evidence="14">
    <location>
        <begin position="2599"/>
        <end position="2617"/>
    </location>
</feature>
<keyword evidence="7" id="KW-0227">DNA damage</keyword>
<name>A0A2T9YXN2_9FUNG</name>
<dbReference type="Gene3D" id="3.30.1010.10">
    <property type="entry name" value="Phosphatidylinositol 3-kinase Catalytic Subunit, Chain A, domain 4"/>
    <property type="match status" value="1"/>
</dbReference>
<dbReference type="InterPro" id="IPR018936">
    <property type="entry name" value="PI3/4_kinase_CS"/>
</dbReference>
<evidence type="ECO:0000259" key="16">
    <source>
        <dbReference type="PROSITE" id="PS51190"/>
    </source>
</evidence>
<evidence type="ECO:0000256" key="2">
    <source>
        <dbReference type="ARBA" id="ARBA00010769"/>
    </source>
</evidence>
<comment type="subcellular location">
    <subcellularLocation>
        <location evidence="1">Nucleus</location>
    </subcellularLocation>
</comment>
<dbReference type="EMBL" id="MBFT01000119">
    <property type="protein sequence ID" value="PVU97102.1"/>
    <property type="molecule type" value="Genomic_DNA"/>
</dbReference>
<feature type="compositionally biased region" description="Polar residues" evidence="14">
    <location>
        <begin position="1477"/>
        <end position="1486"/>
    </location>
</feature>
<evidence type="ECO:0000256" key="9">
    <source>
        <dbReference type="ARBA" id="ARBA00022840"/>
    </source>
</evidence>
<evidence type="ECO:0000313" key="17">
    <source>
        <dbReference type="EMBL" id="PVU97102.1"/>
    </source>
</evidence>
<dbReference type="Pfam" id="PF23593">
    <property type="entry name" value="HEAT_ATR"/>
    <property type="match status" value="1"/>
</dbReference>
<dbReference type="GO" id="GO:0000723">
    <property type="term" value="P:telomere maintenance"/>
    <property type="evidence" value="ECO:0007669"/>
    <property type="project" value="TreeGrafter"/>
</dbReference>
<dbReference type="Pfam" id="PF02260">
    <property type="entry name" value="FATC"/>
    <property type="match status" value="1"/>
</dbReference>
<dbReference type="GO" id="GO:0005694">
    <property type="term" value="C:chromosome"/>
    <property type="evidence" value="ECO:0007669"/>
    <property type="project" value="TreeGrafter"/>
</dbReference>
<keyword evidence="4" id="KW-0723">Serine/threonine-protein kinase</keyword>
<dbReference type="SMART" id="SM01343">
    <property type="entry name" value="FATC"/>
    <property type="match status" value="1"/>
</dbReference>
<evidence type="ECO:0000256" key="13">
    <source>
        <dbReference type="ARBA" id="ARBA00048679"/>
    </source>
</evidence>
<evidence type="ECO:0000256" key="14">
    <source>
        <dbReference type="SAM" id="MobiDB-lite"/>
    </source>
</evidence>
<keyword evidence="10" id="KW-0539">Nucleus</keyword>
<feature type="domain" description="FATC" evidence="16">
    <location>
        <begin position="2945"/>
        <end position="2977"/>
    </location>
</feature>
<dbReference type="PANTHER" id="PTHR11139">
    <property type="entry name" value="ATAXIA TELANGIECTASIA MUTATED ATM -RELATED"/>
    <property type="match status" value="1"/>
</dbReference>
<sequence>MNFGISNFYEKATSLEYQISKLEYKLNLIQNFDSSINKIVGFLELLNNYNEILTSLKETQARNFQQFHNGFNKEDTDDISKSTVFSVENNSFSLSMKQNQILEKFTTKVSKFVLGITSDYEIMEKETFEKFCNVYKLYFIIMIALQYMNIIQENESLLEQVVVLIELGLEFLRKLKRNDIDSLHETGMNTSVKRDFLGNEINSGDNNPKSTLIDSISLALETLMMFQLTNCNYTDRILSLIIQSLEFTEYPKLMFVSWKFIPKLFTLHQNSLEKKNVLQSILTENSKLIEKNSDTASSIVAKYIGFVACAKSGNLNAIIDPVENSFGYYCNLCDSLQNIRKETKTMSLESRDNVNKYSLTHKKVNRNTFKTSLYCDSWLQSLGDWLGYWKLLLDNQKPSTRTLFMKSIHRFVKHAPSEESSLQASPFGHGALHFLLSGMQELRKASILVIDAYIQTQASDSEHVIAQRQETKLELLNFVYMHKDDPKYSEFDGEGLVDLCGLLVKRSNESESCYGPAMVILADIAMDSNQNMESLLQENIKLVSGPISTCLENRPELISALVSSMGYSSDANDFIKHNIEEILPYLIIRGNLNTIEQISLMINEKVPALCIKTAHSVLASIFLLDDDKMQSSLQTYLNLLTNKKSFQQKTVSSDSIEKQSTGNSSLEGSQVQNQTPPTEINVASLLRSCSVQLVFALVFAVGDSSELISKRAQSALYMVIQTIFGSGNSLVTNNSSSQGHDEFNMTVQDVFTQINTQSRLQQQRVEMRNTQMRVGSSQAYPNGNIEHNTYIAGDPRAFNDTQIKNFTQRCLLGVLACINELFETNTSSLELYNEKNEKTIYKQHKALLSLRFLFQTIGKHTKGYLSAIVSTLSVPLKNINTAAEALETYMELVNTLKFANLSVTSINSLLVPLLELVLSLKENNFSSESKNTERSKENIHIWEKVNDCVTTILWHNQKELINGFDKLSPIPNFPGLNGARSVYTKIFRSGLNKKNNFVNQPSKDNSILIEIDPSSSNSQGSQNGNDLGFIDNEDSDQEFEQYLSKNIDNDIEYTKENKQLLWSITHDLELDDIVQVLLYLTKLVESGESIISISACLELENILKIQYLPSLISQIQAKNNLDINDNAKTDPISRNSSNTSNSISLHSGIKHLTRGKLSTWKSGILPPTNTKLLSKDNRDVLENSSRKKSIPNGQIKESEAPNLNANENIEVLAETLFNGIMVSVLSAASKHGQNNKHAHLICNKLLGLLGFCNEKMLGKSANSPDDIDIKNPQITAAKWMQVKENLGVFNLFVKPEILDFTCYLILKHLTPLFISAQSPYKQLCLAYSIQELLKISGFSVVIPQTKLAKSTENGSAQTPKNKRKNGLGSHKQPRNKVSKGKSGYQEEMIIFMDNDGMESFHSGFSSENLVEIWEKFPDYIIEAISPLLESKYRIDLSFLNYFTDPTTSSEPPSSIESQTLENTKSSNNSDSEGSNNHIPKTSTINQSIQTPKQNVLNSIIEKTASFEEWAISWLIKLVNKMPNNVTGKIFHECLGAAVESPIELTIALLNQAVIYLAHHHHFFEQLGNIHLLSSFLFTSFDTLQQNSIPKEPHEIISIDENQNPFKCTNENVFFLVISEMRAVLDPNRQLRMSFSDKSRSMKTVFSMLDIFRDYIQYSPLPPLIVTKQSGNSEVIIVGVAPVTEPATSSRGKSSASSKSALKISRSSTTTLANPLTPLGCNQILAHLVYGSVIPLEKMALSAIVCGEYKRALLYLEKLSKKVHTTSFDKPLVIKLCLLVYILTNDIDGILGCSATLRQKGIDPSQIFVDSNLLENIEFKDSLDPFLLVQSQLKMDSSVVSRALDMGNWTNALHKHEAKLHLEPEKIDAQVGWIDCQQHMGQWEISYITALSWLNKKLDEPDTNSKQKLKDACAASAWRLGRWEILGSSEDNILDDSNNNHELLYPKNSKRTAYNPLLLSSENDSVKGGGKGMALERILKPLEKSSKPNSFDQHLLFALYLVQKCVEISPSAENQHIFSTLMYEIRKTLDLCRLNIFTFNSATETRLFLHNNSQGLLDNVDGANLTSTNAKSLVQLHLLADIEEMLCFIEKYYESKFQNPKDHDFENSEISKNHEKAMLKIQEKLENSWLDKIRAARLGNDSSVALSTMVQSNIYISVLGKNSASKFSNLKNSKKKLEQNPLSHLLKIEKARILYEHGPTSQKVQAINEMQSVMDTILSYLVLNEKIFDRNSLNESSFIKACKTTTSPVSVSILFPQISDPLNVISGIGNGNPQIPLRILNSIVLNLSTDDLDILKKSVKKLDQNEISEFQSAFLDAGLQLLEWLGETKMVSSTNLLKEFETILSSQDSLKGHVMLGKQYNRLLAEFLESSTPEQQRSKAKFVATLRGQLIFHYSKACVRSSQYLYQAMATMFTVWFQFGVMLTDSSISSIQDVCLRFEKANRIMNNLASRIPPYNKALEFYPQQALWQLMAVSRSTYSARQKKCSDILSSAQKNPRIQKNSEFNNILVQSLSLTEGLLKLCNHNPGRSSKVLSMTKDFQDLYNIGSNYPLIVPIQSSMIPSYQLLQQPNIPINNNQKNYTSQYNRGVIPSGRSRIAESGRNSSIPMSSQSEFSNTFNDLSSQPVPLPSYQPFPHEIPMIVEFADEVLVMSSLQKPKKISMIGSDGKTYSFLCKPKDDLRKDSRLMEFNALINQALFDDPEAQKRSLKIKTYGVVPLNEECGLIEWVNHTVSIQQVALGFYRESGNPINLNTLRALLNSKPKSGGEFFVENILKKYPPVLYKWFMKNFSTPEAWLLSRNTFARSAAVMSMVGFVIGLGDRHCENILLHEPTGQVLHVDFNCLFERGTKLEVPEKVPFRLTHNMVDAMGVCGYEGDFRSACKITIRLLRYHRGSLMSILESFIHDPLVEWTNQSSRNKNGKKDLTTENVDKALGIIKRKLEGHFDNAQLSVSGQVDGLIKEATNPSLLFRMYIGWAAYI</sequence>
<feature type="region of interest" description="Disordered" evidence="14">
    <location>
        <begin position="1350"/>
        <end position="1382"/>
    </location>
</feature>
<dbReference type="InterPro" id="IPR011009">
    <property type="entry name" value="Kinase-like_dom_sf"/>
</dbReference>
<dbReference type="InterPro" id="IPR003152">
    <property type="entry name" value="FATC_dom"/>
</dbReference>
<dbReference type="PROSITE" id="PS00916">
    <property type="entry name" value="PI3_4_KINASE_2"/>
    <property type="match status" value="1"/>
</dbReference>
<dbReference type="STRING" id="61424.A0A2T9YXN2"/>
<dbReference type="GO" id="GO:0000077">
    <property type="term" value="P:DNA damage checkpoint signaling"/>
    <property type="evidence" value="ECO:0007669"/>
    <property type="project" value="TreeGrafter"/>
</dbReference>
<evidence type="ECO:0000259" key="15">
    <source>
        <dbReference type="PROSITE" id="PS50290"/>
    </source>
</evidence>
<keyword evidence="8" id="KW-0418">Kinase</keyword>
<dbReference type="Proteomes" id="UP000245699">
    <property type="component" value="Unassembled WGS sequence"/>
</dbReference>
<dbReference type="GO" id="GO:0005524">
    <property type="term" value="F:ATP binding"/>
    <property type="evidence" value="ECO:0007669"/>
    <property type="project" value="UniProtKB-KW"/>
</dbReference>
<dbReference type="GO" id="GO:0006281">
    <property type="term" value="P:DNA repair"/>
    <property type="evidence" value="ECO:0007669"/>
    <property type="project" value="TreeGrafter"/>
</dbReference>
<comment type="catalytic activity">
    <reaction evidence="12">
        <text>L-threonyl-[protein] + ATP = O-phospho-L-threonyl-[protein] + ADP + H(+)</text>
        <dbReference type="Rhea" id="RHEA:46608"/>
        <dbReference type="Rhea" id="RHEA-COMP:11060"/>
        <dbReference type="Rhea" id="RHEA-COMP:11605"/>
        <dbReference type="ChEBI" id="CHEBI:15378"/>
        <dbReference type="ChEBI" id="CHEBI:30013"/>
        <dbReference type="ChEBI" id="CHEBI:30616"/>
        <dbReference type="ChEBI" id="CHEBI:61977"/>
        <dbReference type="ChEBI" id="CHEBI:456216"/>
        <dbReference type="EC" id="2.7.11.1"/>
    </reaction>
</comment>
<reference evidence="17 18" key="1">
    <citation type="journal article" date="2018" name="MBio">
        <title>Comparative Genomics Reveals the Core Gene Toolbox for the Fungus-Insect Symbiosis.</title>
        <authorList>
            <person name="Wang Y."/>
            <person name="Stata M."/>
            <person name="Wang W."/>
            <person name="Stajich J.E."/>
            <person name="White M.M."/>
            <person name="Moncalvo J.M."/>
        </authorList>
    </citation>
    <scope>NUCLEOTIDE SEQUENCE [LARGE SCALE GENOMIC DNA]</scope>
    <source>
        <strain evidence="17 18">AUS-77-4</strain>
    </source>
</reference>
<dbReference type="InterPro" id="IPR050517">
    <property type="entry name" value="DDR_Repair_Kinase"/>
</dbReference>
<comment type="catalytic activity">
    <reaction evidence="13">
        <text>L-seryl-[protein] + ATP = O-phospho-L-seryl-[protein] + ADP + H(+)</text>
        <dbReference type="Rhea" id="RHEA:17989"/>
        <dbReference type="Rhea" id="RHEA-COMP:9863"/>
        <dbReference type="Rhea" id="RHEA-COMP:11604"/>
        <dbReference type="ChEBI" id="CHEBI:15378"/>
        <dbReference type="ChEBI" id="CHEBI:29999"/>
        <dbReference type="ChEBI" id="CHEBI:30616"/>
        <dbReference type="ChEBI" id="CHEBI:83421"/>
        <dbReference type="ChEBI" id="CHEBI:456216"/>
        <dbReference type="EC" id="2.7.11.1"/>
    </reaction>
</comment>
<proteinExistence type="inferred from homology"/>
<feature type="region of interest" description="Disordered" evidence="14">
    <location>
        <begin position="1009"/>
        <end position="1031"/>
    </location>
</feature>
<feature type="compositionally biased region" description="Low complexity" evidence="14">
    <location>
        <begin position="1014"/>
        <end position="1025"/>
    </location>
</feature>
<dbReference type="OrthoDB" id="381190at2759"/>
<evidence type="ECO:0000313" key="18">
    <source>
        <dbReference type="Proteomes" id="UP000245699"/>
    </source>
</evidence>
<evidence type="ECO:0000256" key="4">
    <source>
        <dbReference type="ARBA" id="ARBA00022527"/>
    </source>
</evidence>
<dbReference type="CDD" id="cd00892">
    <property type="entry name" value="PIKKc_ATR"/>
    <property type="match status" value="1"/>
</dbReference>
<comment type="similarity">
    <text evidence="2">Belongs to the PI3/PI4-kinase family. ATM subfamily.</text>
</comment>
<feature type="compositionally biased region" description="Low complexity" evidence="14">
    <location>
        <begin position="1445"/>
        <end position="1457"/>
    </location>
</feature>
<keyword evidence="6" id="KW-0547">Nucleotide-binding</keyword>